<dbReference type="FunFam" id="1.10.238.10:FF:000001">
    <property type="entry name" value="Calmodulin 1"/>
    <property type="match status" value="1"/>
</dbReference>
<protein>
    <recommendedName>
        <fullName evidence="3">EF-hand domain-containing protein</fullName>
    </recommendedName>
</protein>
<dbReference type="AlphaFoldDB" id="A0A484ASA6"/>
<keyword evidence="1" id="KW-0677">Repeat</keyword>
<dbReference type="PANTHER" id="PTHR23048">
    <property type="entry name" value="MYOSIN LIGHT CHAIN 1, 3"/>
    <property type="match status" value="1"/>
</dbReference>
<dbReference type="EMBL" id="LSRL02001178">
    <property type="protein sequence ID" value="TDG39294.1"/>
    <property type="molecule type" value="Genomic_DNA"/>
</dbReference>
<dbReference type="SMART" id="SM00054">
    <property type="entry name" value="EFh"/>
    <property type="match status" value="4"/>
</dbReference>
<sequence length="149" mass="17299">MPELSDADWEVLRDAYSLLDRDGEGLVQTRELALFFYSLGIEPPTESELTDMINQLDMSGNGVIEFEEFAHAMVLRLTHPQNEDDIREAFRIYDKENTGYIRPDQVGNVMSQLSWKPTEEELENYIRLGDEDKDGLLSYEEFTKMMTPH</sequence>
<organism evidence="4 5">
    <name type="scientific">Drosophila navojoa</name>
    <name type="common">Fruit fly</name>
    <dbReference type="NCBI Taxonomy" id="7232"/>
    <lineage>
        <taxon>Eukaryota</taxon>
        <taxon>Metazoa</taxon>
        <taxon>Ecdysozoa</taxon>
        <taxon>Arthropoda</taxon>
        <taxon>Hexapoda</taxon>
        <taxon>Insecta</taxon>
        <taxon>Pterygota</taxon>
        <taxon>Neoptera</taxon>
        <taxon>Endopterygota</taxon>
        <taxon>Diptera</taxon>
        <taxon>Brachycera</taxon>
        <taxon>Muscomorpha</taxon>
        <taxon>Ephydroidea</taxon>
        <taxon>Drosophilidae</taxon>
        <taxon>Drosophila</taxon>
    </lineage>
</organism>
<dbReference type="CDD" id="cd00051">
    <property type="entry name" value="EFh"/>
    <property type="match status" value="1"/>
</dbReference>
<comment type="caution">
    <text evidence="4">The sequence shown here is derived from an EMBL/GenBank/DDBJ whole genome shotgun (WGS) entry which is preliminary data.</text>
</comment>
<dbReference type="PROSITE" id="PS00018">
    <property type="entry name" value="EF_HAND_1"/>
    <property type="match status" value="3"/>
</dbReference>
<dbReference type="InterPro" id="IPR050230">
    <property type="entry name" value="CALM/Myosin/TropC-like"/>
</dbReference>
<evidence type="ECO:0000313" key="4">
    <source>
        <dbReference type="EMBL" id="TDG39294.1"/>
    </source>
</evidence>
<evidence type="ECO:0000256" key="2">
    <source>
        <dbReference type="ARBA" id="ARBA00022837"/>
    </source>
</evidence>
<evidence type="ECO:0000313" key="5">
    <source>
        <dbReference type="Proteomes" id="UP000295192"/>
    </source>
</evidence>
<dbReference type="GO" id="GO:0005509">
    <property type="term" value="F:calcium ion binding"/>
    <property type="evidence" value="ECO:0007669"/>
    <property type="project" value="InterPro"/>
</dbReference>
<gene>
    <name evidence="4" type="ORF">AWZ03_014283</name>
</gene>
<dbReference type="OMA" id="EMVREYD"/>
<dbReference type="InterPro" id="IPR002048">
    <property type="entry name" value="EF_hand_dom"/>
</dbReference>
<feature type="domain" description="EF-hand" evidence="3">
    <location>
        <begin position="117"/>
        <end position="149"/>
    </location>
</feature>
<reference evidence="4 5" key="1">
    <citation type="journal article" date="2019" name="J. Hered.">
        <title>An Improved Genome Assembly for Drosophila navojoa, the Basal Species in the mojavensis Cluster.</title>
        <authorList>
            <person name="Vanderlinde T."/>
            <person name="Dupim E.G."/>
            <person name="Nazario-Yepiz N.O."/>
            <person name="Carvalho A.B."/>
        </authorList>
    </citation>
    <scope>NUCLEOTIDE SEQUENCE [LARGE SCALE GENOMIC DNA]</scope>
    <source>
        <strain evidence="4">Navoj_Jal97</strain>
        <tissue evidence="4">Whole organism</tissue>
    </source>
</reference>
<dbReference type="OrthoDB" id="26525at2759"/>
<dbReference type="Gene3D" id="1.10.238.10">
    <property type="entry name" value="EF-hand"/>
    <property type="match status" value="2"/>
</dbReference>
<name>A0A484ASA6_DRONA</name>
<feature type="domain" description="EF-hand" evidence="3">
    <location>
        <begin position="81"/>
        <end position="116"/>
    </location>
</feature>
<dbReference type="Pfam" id="PF13499">
    <property type="entry name" value="EF-hand_7"/>
    <property type="match status" value="2"/>
</dbReference>
<dbReference type="PROSITE" id="PS50222">
    <property type="entry name" value="EF_HAND_2"/>
    <property type="match status" value="4"/>
</dbReference>
<dbReference type="GO" id="GO:0016460">
    <property type="term" value="C:myosin II complex"/>
    <property type="evidence" value="ECO:0007669"/>
    <property type="project" value="TreeGrafter"/>
</dbReference>
<dbReference type="InterPro" id="IPR011992">
    <property type="entry name" value="EF-hand-dom_pair"/>
</dbReference>
<feature type="domain" description="EF-hand" evidence="3">
    <location>
        <begin position="7"/>
        <end position="42"/>
    </location>
</feature>
<dbReference type="Proteomes" id="UP000295192">
    <property type="component" value="Unassembled WGS sequence"/>
</dbReference>
<dbReference type="SUPFAM" id="SSF47473">
    <property type="entry name" value="EF-hand"/>
    <property type="match status" value="1"/>
</dbReference>
<evidence type="ECO:0000259" key="3">
    <source>
        <dbReference type="PROSITE" id="PS50222"/>
    </source>
</evidence>
<dbReference type="PANTHER" id="PTHR23048:SF0">
    <property type="entry name" value="CALMODULIN LIKE 3"/>
    <property type="match status" value="1"/>
</dbReference>
<keyword evidence="5" id="KW-1185">Reference proteome</keyword>
<proteinExistence type="predicted"/>
<evidence type="ECO:0000256" key="1">
    <source>
        <dbReference type="ARBA" id="ARBA00022737"/>
    </source>
</evidence>
<accession>A0A484ASA6</accession>
<dbReference type="InterPro" id="IPR018247">
    <property type="entry name" value="EF_Hand_1_Ca_BS"/>
</dbReference>
<feature type="domain" description="EF-hand" evidence="3">
    <location>
        <begin position="44"/>
        <end position="79"/>
    </location>
</feature>
<dbReference type="STRING" id="7232.A0A484ASA6"/>
<keyword evidence="2" id="KW-0106">Calcium</keyword>